<accession>A0AA42CDE4</accession>
<evidence type="ECO:0000313" key="8">
    <source>
        <dbReference type="Proteomes" id="UP001165679"/>
    </source>
</evidence>
<keyword evidence="8" id="KW-1185">Reference proteome</keyword>
<evidence type="ECO:0000256" key="1">
    <source>
        <dbReference type="ARBA" id="ARBA00004651"/>
    </source>
</evidence>
<evidence type="ECO:0000256" key="5">
    <source>
        <dbReference type="ARBA" id="ARBA00023136"/>
    </source>
</evidence>
<feature type="transmembrane region" description="Helical" evidence="6">
    <location>
        <begin position="139"/>
        <end position="156"/>
    </location>
</feature>
<feature type="transmembrane region" description="Helical" evidence="6">
    <location>
        <begin position="103"/>
        <end position="127"/>
    </location>
</feature>
<dbReference type="Proteomes" id="UP001165679">
    <property type="component" value="Unassembled WGS sequence"/>
</dbReference>
<organism evidence="7 8">
    <name type="scientific">Limobrevibacterium gyesilva</name>
    <dbReference type="NCBI Taxonomy" id="2991712"/>
    <lineage>
        <taxon>Bacteria</taxon>
        <taxon>Pseudomonadati</taxon>
        <taxon>Pseudomonadota</taxon>
        <taxon>Alphaproteobacteria</taxon>
        <taxon>Acetobacterales</taxon>
        <taxon>Acetobacteraceae</taxon>
        <taxon>Limobrevibacterium</taxon>
    </lineage>
</organism>
<reference evidence="7" key="1">
    <citation type="submission" date="2022-09" db="EMBL/GenBank/DDBJ databases">
        <title>Rhodovastum sp. nov. RN2-1 isolated from soil in Seongnam, South Korea.</title>
        <authorList>
            <person name="Le N.T."/>
        </authorList>
    </citation>
    <scope>NUCLEOTIDE SEQUENCE</scope>
    <source>
        <strain evidence="7">RN2-1</strain>
    </source>
</reference>
<dbReference type="PANTHER" id="PTHR38601">
    <property type="entry name" value="HYDROGENASE-4 COMPONENT E"/>
    <property type="match status" value="1"/>
</dbReference>
<evidence type="ECO:0000256" key="2">
    <source>
        <dbReference type="ARBA" id="ARBA00022475"/>
    </source>
</evidence>
<gene>
    <name evidence="7" type="ORF">OL599_03945</name>
</gene>
<keyword evidence="3 6" id="KW-0812">Transmembrane</keyword>
<keyword evidence="5 6" id="KW-0472">Membrane</keyword>
<feature type="transmembrane region" description="Helical" evidence="6">
    <location>
        <begin position="45"/>
        <end position="62"/>
    </location>
</feature>
<dbReference type="InterPro" id="IPR038730">
    <property type="entry name" value="HyfE-like"/>
</dbReference>
<feature type="transmembrane region" description="Helical" evidence="6">
    <location>
        <begin position="68"/>
        <end position="91"/>
    </location>
</feature>
<comment type="caution">
    <text evidence="7">The sequence shown here is derived from an EMBL/GenBank/DDBJ whole genome shotgun (WGS) entry which is preliminary data.</text>
</comment>
<evidence type="ECO:0000256" key="3">
    <source>
        <dbReference type="ARBA" id="ARBA00022692"/>
    </source>
</evidence>
<reference evidence="7" key="2">
    <citation type="submission" date="2022-10" db="EMBL/GenBank/DDBJ databases">
        <authorList>
            <person name="Trinh H.N."/>
        </authorList>
    </citation>
    <scope>NUCLEOTIDE SEQUENCE</scope>
    <source>
        <strain evidence="7">RN2-1</strain>
    </source>
</reference>
<dbReference type="AlphaFoldDB" id="A0AA42CDE4"/>
<name>A0AA42CDE4_9PROT</name>
<feature type="transmembrane region" description="Helical" evidence="6">
    <location>
        <begin position="12"/>
        <end position="33"/>
    </location>
</feature>
<protein>
    <submittedName>
        <fullName evidence="7">Hydrogenase-4 component E</fullName>
    </submittedName>
</protein>
<evidence type="ECO:0000313" key="7">
    <source>
        <dbReference type="EMBL" id="MCW3473719.1"/>
    </source>
</evidence>
<dbReference type="RefSeq" id="WP_264712290.1">
    <property type="nucleotide sequence ID" value="NZ_JAPDNT010000001.1"/>
</dbReference>
<evidence type="ECO:0000256" key="4">
    <source>
        <dbReference type="ARBA" id="ARBA00022989"/>
    </source>
</evidence>
<keyword evidence="4 6" id="KW-1133">Transmembrane helix</keyword>
<feature type="transmembrane region" description="Helical" evidence="6">
    <location>
        <begin position="189"/>
        <end position="207"/>
    </location>
</feature>
<proteinExistence type="predicted"/>
<dbReference type="GO" id="GO:0005886">
    <property type="term" value="C:plasma membrane"/>
    <property type="evidence" value="ECO:0007669"/>
    <property type="project" value="UniProtKB-SubCell"/>
</dbReference>
<evidence type="ECO:0000256" key="6">
    <source>
        <dbReference type="SAM" id="Phobius"/>
    </source>
</evidence>
<feature type="transmembrane region" description="Helical" evidence="6">
    <location>
        <begin position="163"/>
        <end position="183"/>
    </location>
</feature>
<comment type="subcellular location">
    <subcellularLocation>
        <location evidence="1">Cell membrane</location>
        <topology evidence="1">Multi-pass membrane protein</topology>
    </subcellularLocation>
</comment>
<dbReference type="EMBL" id="JAPDNT010000001">
    <property type="protein sequence ID" value="MCW3473719.1"/>
    <property type="molecule type" value="Genomic_DNA"/>
</dbReference>
<keyword evidence="2" id="KW-1003">Cell membrane</keyword>
<dbReference type="PANTHER" id="PTHR38601:SF1">
    <property type="entry name" value="HYDROGENASE-4 COMPONENT E"/>
    <property type="match status" value="1"/>
</dbReference>
<sequence length="229" mass="24645">MRLMEPRITYGAFAYDVAHLLGGGVLALSFVLLYQRRVTAVINTYAMQAVVLAMAAAWQGLVQGAPHLYVTALIALAAKGIAIPLALHRIVRRLDIHRSVETALGIFPSMALGVALVALSILVVLPTTMESQALTREDLALALSVVLLGLLMMITRRTALTQVVGFMSLENGLILAAVGVAGMPLVVELSVAVLVMIAFIVFGVFFFRIRERFDSLDVSHLDRVGGAHR</sequence>